<keyword evidence="4" id="KW-0472">Membrane</keyword>
<keyword evidence="6" id="KW-0067">ATP-binding</keyword>
<feature type="transmembrane region" description="Helical" evidence="4">
    <location>
        <begin position="20"/>
        <end position="39"/>
    </location>
</feature>
<keyword evidence="4" id="KW-0812">Transmembrane</keyword>
<keyword evidence="3" id="KW-0902">Two-component regulatory system</keyword>
<accession>A0A858ZTZ7</accession>
<gene>
    <name evidence="6" type="ORF">HF896_11920</name>
</gene>
<dbReference type="InterPro" id="IPR050482">
    <property type="entry name" value="Sensor_HK_TwoCompSys"/>
</dbReference>
<keyword evidence="1" id="KW-0808">Transferase</keyword>
<dbReference type="GO" id="GO:0005524">
    <property type="term" value="F:ATP binding"/>
    <property type="evidence" value="ECO:0007669"/>
    <property type="project" value="UniProtKB-KW"/>
</dbReference>
<feature type="domain" description="Histidine kinase/HSP90-like ATPase" evidence="5">
    <location>
        <begin position="187"/>
        <end position="286"/>
    </location>
</feature>
<feature type="transmembrane region" description="Helical" evidence="4">
    <location>
        <begin position="51"/>
        <end position="70"/>
    </location>
</feature>
<evidence type="ECO:0000256" key="3">
    <source>
        <dbReference type="ARBA" id="ARBA00023012"/>
    </source>
</evidence>
<dbReference type="SMART" id="SM00387">
    <property type="entry name" value="HATPase_c"/>
    <property type="match status" value="1"/>
</dbReference>
<dbReference type="GO" id="GO:0016301">
    <property type="term" value="F:kinase activity"/>
    <property type="evidence" value="ECO:0007669"/>
    <property type="project" value="UniProtKB-KW"/>
</dbReference>
<dbReference type="PANTHER" id="PTHR24421:SF58">
    <property type="entry name" value="SIGNAL TRANSDUCTION HISTIDINE-PROTEIN KINASE_PHOSPHATASE UHPB"/>
    <property type="match status" value="1"/>
</dbReference>
<proteinExistence type="predicted"/>
<evidence type="ECO:0000259" key="5">
    <source>
        <dbReference type="SMART" id="SM00387"/>
    </source>
</evidence>
<name>A0A858ZTZ7_9BURK</name>
<sequence length="286" mass="31414">MPRITKKETMFRTRPPAYALACAALCLMQLVVNVLLVAYAGRFVPETALRWQIFSLAITFVLGVLILLQVPRALQWRPRRSIRPSRELKIERQRIARDLHDQVGSQLVHAMALVDGGSPAMRPLLQALEHCLLDLRLLVDSMDGDDDALSDRLARLRHRIQPVLDHRGIALDWNVMPAGEVPMPVGLPARELTAIVQEALSNVLQHASATAVSISLEPVRTAEGDAWRLRVADNGKGLATPEPTGHEAGHGIAGMRLRASRAGGLLELLPSAEQGLCVQVTLPVRR</sequence>
<dbReference type="PANTHER" id="PTHR24421">
    <property type="entry name" value="NITRATE/NITRITE SENSOR PROTEIN NARX-RELATED"/>
    <property type="match status" value="1"/>
</dbReference>
<keyword evidence="2" id="KW-0418">Kinase</keyword>
<evidence type="ECO:0000256" key="2">
    <source>
        <dbReference type="ARBA" id="ARBA00022777"/>
    </source>
</evidence>
<protein>
    <submittedName>
        <fullName evidence="6">ATP-binding protein</fullName>
    </submittedName>
</protein>
<dbReference type="AlphaFoldDB" id="A0A858ZTZ7"/>
<reference evidence="6 7" key="1">
    <citation type="submission" date="2020-05" db="EMBL/GenBank/DDBJ databases">
        <title>Complete genome sequence of Alicycliphilus denitrificans DP3.</title>
        <authorList>
            <person name="Chen X."/>
        </authorList>
    </citation>
    <scope>NUCLEOTIDE SEQUENCE [LARGE SCALE GENOMIC DNA]</scope>
    <source>
        <strain evidence="6 7">DP3</strain>
    </source>
</reference>
<dbReference type="SUPFAM" id="SSF55874">
    <property type="entry name" value="ATPase domain of HSP90 chaperone/DNA topoisomerase II/histidine kinase"/>
    <property type="match status" value="1"/>
</dbReference>
<keyword evidence="4" id="KW-1133">Transmembrane helix</keyword>
<dbReference type="Gene3D" id="3.30.565.10">
    <property type="entry name" value="Histidine kinase-like ATPase, C-terminal domain"/>
    <property type="match status" value="1"/>
</dbReference>
<evidence type="ECO:0000256" key="1">
    <source>
        <dbReference type="ARBA" id="ARBA00022679"/>
    </source>
</evidence>
<organism evidence="6 7">
    <name type="scientific">Alicycliphilus denitrificans</name>
    <dbReference type="NCBI Taxonomy" id="179636"/>
    <lineage>
        <taxon>Bacteria</taxon>
        <taxon>Pseudomonadati</taxon>
        <taxon>Pseudomonadota</taxon>
        <taxon>Betaproteobacteria</taxon>
        <taxon>Burkholderiales</taxon>
        <taxon>Comamonadaceae</taxon>
        <taxon>Alicycliphilus</taxon>
    </lineage>
</organism>
<dbReference type="GO" id="GO:0000160">
    <property type="term" value="P:phosphorelay signal transduction system"/>
    <property type="evidence" value="ECO:0007669"/>
    <property type="project" value="UniProtKB-KW"/>
</dbReference>
<dbReference type="Pfam" id="PF02518">
    <property type="entry name" value="HATPase_c"/>
    <property type="match status" value="1"/>
</dbReference>
<evidence type="ECO:0000256" key="4">
    <source>
        <dbReference type="SAM" id="Phobius"/>
    </source>
</evidence>
<dbReference type="InterPro" id="IPR036890">
    <property type="entry name" value="HATPase_C_sf"/>
</dbReference>
<dbReference type="Proteomes" id="UP000500755">
    <property type="component" value="Chromosome"/>
</dbReference>
<dbReference type="CDD" id="cd16917">
    <property type="entry name" value="HATPase_UhpB-NarQ-NarX-like"/>
    <property type="match status" value="1"/>
</dbReference>
<dbReference type="EMBL" id="CP051298">
    <property type="protein sequence ID" value="QKD44288.1"/>
    <property type="molecule type" value="Genomic_DNA"/>
</dbReference>
<dbReference type="InterPro" id="IPR003594">
    <property type="entry name" value="HATPase_dom"/>
</dbReference>
<evidence type="ECO:0000313" key="6">
    <source>
        <dbReference type="EMBL" id="QKD44288.1"/>
    </source>
</evidence>
<evidence type="ECO:0000313" key="7">
    <source>
        <dbReference type="Proteomes" id="UP000500755"/>
    </source>
</evidence>
<keyword evidence="6" id="KW-0547">Nucleotide-binding</keyword>